<dbReference type="InterPro" id="IPR001810">
    <property type="entry name" value="F-box_dom"/>
</dbReference>
<dbReference type="PANTHER" id="PTHR15272:SF0">
    <property type="entry name" value="CHROMATIN ASSEMBLY FACTOR 1 SUBUNIT A"/>
    <property type="match status" value="1"/>
</dbReference>
<dbReference type="Gene3D" id="3.80.10.10">
    <property type="entry name" value="Ribonuclease Inhibitor"/>
    <property type="match status" value="1"/>
</dbReference>
<dbReference type="Proteomes" id="UP001374535">
    <property type="component" value="Chromosome 6"/>
</dbReference>
<dbReference type="Pfam" id="PF12937">
    <property type="entry name" value="F-box-like"/>
    <property type="match status" value="1"/>
</dbReference>
<protein>
    <recommendedName>
        <fullName evidence="3">F-box domain-containing protein</fullName>
    </recommendedName>
</protein>
<feature type="compositionally biased region" description="Polar residues" evidence="2">
    <location>
        <begin position="1"/>
        <end position="19"/>
    </location>
</feature>
<evidence type="ECO:0000259" key="3">
    <source>
        <dbReference type="SMART" id="SM00256"/>
    </source>
</evidence>
<dbReference type="PANTHER" id="PTHR15272">
    <property type="entry name" value="CHROMATIN ASSEMBLY FACTOR 1 SUBUNIT A CAF-1 SUBUNIT A"/>
    <property type="match status" value="1"/>
</dbReference>
<evidence type="ECO:0000313" key="4">
    <source>
        <dbReference type="EMBL" id="WVZ05693.1"/>
    </source>
</evidence>
<accession>A0AAQ3NBJ8</accession>
<dbReference type="GO" id="GO:0006334">
    <property type="term" value="P:nucleosome assembly"/>
    <property type="evidence" value="ECO:0007669"/>
    <property type="project" value="TreeGrafter"/>
</dbReference>
<evidence type="ECO:0000313" key="5">
    <source>
        <dbReference type="Proteomes" id="UP001374535"/>
    </source>
</evidence>
<dbReference type="GO" id="GO:0033186">
    <property type="term" value="C:CAF-1 complex"/>
    <property type="evidence" value="ECO:0007669"/>
    <property type="project" value="TreeGrafter"/>
</dbReference>
<dbReference type="Gene3D" id="1.20.1280.50">
    <property type="match status" value="1"/>
</dbReference>
<feature type="coiled-coil region" evidence="1">
    <location>
        <begin position="215"/>
        <end position="242"/>
    </location>
</feature>
<gene>
    <name evidence="4" type="ORF">V8G54_019039</name>
</gene>
<dbReference type="EMBL" id="CP144695">
    <property type="protein sequence ID" value="WVZ05693.1"/>
    <property type="molecule type" value="Genomic_DNA"/>
</dbReference>
<dbReference type="SUPFAM" id="SSF81383">
    <property type="entry name" value="F-box domain"/>
    <property type="match status" value="1"/>
</dbReference>
<name>A0AAQ3NBJ8_VIGMU</name>
<feature type="region of interest" description="Disordered" evidence="2">
    <location>
        <begin position="1"/>
        <end position="21"/>
    </location>
</feature>
<dbReference type="GO" id="GO:0005634">
    <property type="term" value="C:nucleus"/>
    <property type="evidence" value="ECO:0007669"/>
    <property type="project" value="TreeGrafter"/>
</dbReference>
<dbReference type="SMART" id="SM00256">
    <property type="entry name" value="FBOX"/>
    <property type="match status" value="1"/>
</dbReference>
<keyword evidence="5" id="KW-1185">Reference proteome</keyword>
<dbReference type="AlphaFoldDB" id="A0AAQ3NBJ8"/>
<sequence length="572" mass="65296">MTTQAGRPSSSSQDPNSNRAKIPKIKLKNLKDKSLETLEKELDAFFRYYKKAMAEKVYIELSQCGGSRNAVIAVLLEESDLPLSKLVGEIYDRLNREVGSGAIVLAEPEPVSYATVKTIVLLEGHRVTYGLPNADANISEDYTESCLWCWETKNLELLPQSVRGQVGVRRMWRKKIHDRIIAVSETIEALKRVRKASTNLSRTFLEAHIGSLVDSSRSNELIKREREQMENMESRVGNEQKVNNDLIYDILVKIFLSLNVVDVGVASLVCKSWNNACRDPSLWNKIDLSILHSYCNRPFNKIGVYRRYSNLKRSPFLSYSKMTLFLKHLLDLSNGNTTCIIFYFHVYLTYNQFMTVAERTPNLKRVVLPQTGDFLIREVDTVLSLWRGLESITIPSVMASDSMIRAIGNCNVTELKFSEGEFKEKHAVALTKYAPKLKILSIRNLRTNLKALLRVLNFLEDLEKVNICHSLILDTAYPFMSLEISHLRNILHTSSMEKLIYCEKGTCLRCMNGRDTTRSRQPGGPYEDSISCTWLKGLYQTCKSATVPEKNDVQLKLMKSSYMIIVNYLSYK</sequence>
<proteinExistence type="predicted"/>
<dbReference type="InterPro" id="IPR036047">
    <property type="entry name" value="F-box-like_dom_sf"/>
</dbReference>
<keyword evidence="1" id="KW-0175">Coiled coil</keyword>
<dbReference type="InterPro" id="IPR032675">
    <property type="entry name" value="LRR_dom_sf"/>
</dbReference>
<evidence type="ECO:0000256" key="1">
    <source>
        <dbReference type="SAM" id="Coils"/>
    </source>
</evidence>
<organism evidence="4 5">
    <name type="scientific">Vigna mungo</name>
    <name type="common">Black gram</name>
    <name type="synonym">Phaseolus mungo</name>
    <dbReference type="NCBI Taxonomy" id="3915"/>
    <lineage>
        <taxon>Eukaryota</taxon>
        <taxon>Viridiplantae</taxon>
        <taxon>Streptophyta</taxon>
        <taxon>Embryophyta</taxon>
        <taxon>Tracheophyta</taxon>
        <taxon>Spermatophyta</taxon>
        <taxon>Magnoliopsida</taxon>
        <taxon>eudicotyledons</taxon>
        <taxon>Gunneridae</taxon>
        <taxon>Pentapetalae</taxon>
        <taxon>rosids</taxon>
        <taxon>fabids</taxon>
        <taxon>Fabales</taxon>
        <taxon>Fabaceae</taxon>
        <taxon>Papilionoideae</taxon>
        <taxon>50 kb inversion clade</taxon>
        <taxon>NPAAA clade</taxon>
        <taxon>indigoferoid/millettioid clade</taxon>
        <taxon>Phaseoleae</taxon>
        <taxon>Vigna</taxon>
    </lineage>
</organism>
<feature type="domain" description="F-box" evidence="3">
    <location>
        <begin position="246"/>
        <end position="286"/>
    </location>
</feature>
<evidence type="ECO:0000256" key="2">
    <source>
        <dbReference type="SAM" id="MobiDB-lite"/>
    </source>
</evidence>
<reference evidence="4 5" key="1">
    <citation type="journal article" date="2023" name="Life. Sci Alliance">
        <title>Evolutionary insights into 3D genome organization and epigenetic landscape of Vigna mungo.</title>
        <authorList>
            <person name="Junaid A."/>
            <person name="Singh B."/>
            <person name="Bhatia S."/>
        </authorList>
    </citation>
    <scope>NUCLEOTIDE SEQUENCE [LARGE SCALE GENOMIC DNA]</scope>
    <source>
        <strain evidence="4">Urdbean</strain>
    </source>
</reference>